<dbReference type="HOGENOM" id="CLU_2118526_0_0_3"/>
<dbReference type="RefSeq" id="WP_013192933.1">
    <property type="nucleotide sequence ID" value="NC_014248.1"/>
</dbReference>
<reference evidence="1 2" key="1">
    <citation type="journal article" date="2010" name="PLoS ONE">
        <title>Genome erosion in a nitrogen-fixing vertically transmitted endosymbiotic multicellular cyanobacterium.</title>
        <authorList>
            <person name="Ran L."/>
            <person name="Larsson J."/>
            <person name="Vigil-Stenman T."/>
            <person name="Nylander J.A."/>
            <person name="Ininbergs K."/>
            <person name="Zheng W.W."/>
            <person name="Lapidus A."/>
            <person name="Lowry S."/>
            <person name="Haselkorn R."/>
            <person name="Bergman B."/>
        </authorList>
    </citation>
    <scope>NUCLEOTIDE SEQUENCE [LARGE SCALE GENOMIC DNA]</scope>
    <source>
        <strain evidence="1 2">0708</strain>
    </source>
</reference>
<protein>
    <submittedName>
        <fullName evidence="1">Uncharacterized protein</fullName>
    </submittedName>
</protein>
<organism evidence="1 2">
    <name type="scientific">Nostoc azollae (strain 0708)</name>
    <name type="common">Anabaena azollae (strain 0708)</name>
    <dbReference type="NCBI Taxonomy" id="551115"/>
    <lineage>
        <taxon>Bacteria</taxon>
        <taxon>Bacillati</taxon>
        <taxon>Cyanobacteriota</taxon>
        <taxon>Cyanophyceae</taxon>
        <taxon>Nostocales</taxon>
        <taxon>Nostocaceae</taxon>
        <taxon>Trichormus</taxon>
    </lineage>
</organism>
<dbReference type="Proteomes" id="UP000001511">
    <property type="component" value="Chromosome"/>
</dbReference>
<proteinExistence type="predicted"/>
<dbReference type="KEGG" id="naz:Aazo_4726"/>
<gene>
    <name evidence="1" type="ordered locus">Aazo_4726</name>
</gene>
<dbReference type="AlphaFoldDB" id="D7DXU7"/>
<dbReference type="EMBL" id="CP002059">
    <property type="protein sequence ID" value="ADI65923.1"/>
    <property type="molecule type" value="Genomic_DNA"/>
</dbReference>
<evidence type="ECO:0000313" key="2">
    <source>
        <dbReference type="Proteomes" id="UP000001511"/>
    </source>
</evidence>
<dbReference type="OrthoDB" id="494803at2"/>
<keyword evidence="2" id="KW-1185">Reference proteome</keyword>
<evidence type="ECO:0000313" key="1">
    <source>
        <dbReference type="EMBL" id="ADI65923.1"/>
    </source>
</evidence>
<sequence length="114" mass="12590">MLANHTSVLFSQEPDILLLNNQGKTVGVIEVKGVTDPAGALEGYGTAKKSFEEALCINPEVQTILIANCITPEDKNRIENAPTISTYFNLTEILRETLKIYDQSLKRVFSTLYG</sequence>
<name>D7DXU7_NOSA0</name>
<accession>D7DXU7</accession>
<dbReference type="eggNOG" id="ENOG50307ER">
    <property type="taxonomic scope" value="Bacteria"/>
</dbReference>